<dbReference type="GO" id="GO:0005634">
    <property type="term" value="C:nucleus"/>
    <property type="evidence" value="ECO:0007669"/>
    <property type="project" value="TreeGrafter"/>
</dbReference>
<reference evidence="2 3" key="1">
    <citation type="journal article" date="2016" name="Mol. Biol. Evol.">
        <title>Comparative Genomics of Early-Diverging Mushroom-Forming Fungi Provides Insights into the Origins of Lignocellulose Decay Capabilities.</title>
        <authorList>
            <person name="Nagy L.G."/>
            <person name="Riley R."/>
            <person name="Tritt A."/>
            <person name="Adam C."/>
            <person name="Daum C."/>
            <person name="Floudas D."/>
            <person name="Sun H."/>
            <person name="Yadav J.S."/>
            <person name="Pangilinan J."/>
            <person name="Larsson K.H."/>
            <person name="Matsuura K."/>
            <person name="Barry K."/>
            <person name="Labutti K."/>
            <person name="Kuo R."/>
            <person name="Ohm R.A."/>
            <person name="Bhattacharya S.S."/>
            <person name="Shirouzu T."/>
            <person name="Yoshinaga Y."/>
            <person name="Martin F.M."/>
            <person name="Grigoriev I.V."/>
            <person name="Hibbett D.S."/>
        </authorList>
    </citation>
    <scope>NUCLEOTIDE SEQUENCE [LARGE SCALE GENOMIC DNA]</scope>
    <source>
        <strain evidence="2 3">HHB14362 ss-1</strain>
    </source>
</reference>
<dbReference type="Pfam" id="PF10263">
    <property type="entry name" value="SprT-like"/>
    <property type="match status" value="1"/>
</dbReference>
<evidence type="ECO:0000259" key="1">
    <source>
        <dbReference type="SMART" id="SM00731"/>
    </source>
</evidence>
<name>A0A165Q9K6_9AGAM</name>
<dbReference type="GO" id="GO:0006950">
    <property type="term" value="P:response to stress"/>
    <property type="evidence" value="ECO:0007669"/>
    <property type="project" value="UniProtKB-ARBA"/>
</dbReference>
<dbReference type="STRING" id="1314782.A0A165Q9K6"/>
<proteinExistence type="predicted"/>
<evidence type="ECO:0000313" key="2">
    <source>
        <dbReference type="EMBL" id="KZT22106.1"/>
    </source>
</evidence>
<dbReference type="PANTHER" id="PTHR23099">
    <property type="entry name" value="TRANSCRIPTIONAL REGULATOR"/>
    <property type="match status" value="1"/>
</dbReference>
<dbReference type="SMART" id="SM00731">
    <property type="entry name" value="SprT"/>
    <property type="match status" value="1"/>
</dbReference>
<dbReference type="Proteomes" id="UP000076761">
    <property type="component" value="Unassembled WGS sequence"/>
</dbReference>
<evidence type="ECO:0000313" key="3">
    <source>
        <dbReference type="Proteomes" id="UP000076761"/>
    </source>
</evidence>
<keyword evidence="3" id="KW-1185">Reference proteome</keyword>
<protein>
    <recommendedName>
        <fullName evidence="1">SprT-like domain-containing protein</fullName>
    </recommendedName>
</protein>
<dbReference type="AlphaFoldDB" id="A0A165Q9K6"/>
<sequence>MTKKAQAEANQAKRAAYAEELFAELNHSIFKDGLPTDTKLVWNTRLLTTAGKAKWHRSSDGTRTTSIELASKILDCEGKRIRNTLSHEMCHLACWIIDNDSAEGHGSVWNKWVRKVTRYRPDIVVSTKHNYEIAYKYEWRCEKCSKIYGRFSKSIKPEECVCGACREGTLVPLFTTRQRTPKTPKTNVASPMAAEKGRGTCFSLHFRNAILQLQYDQILLFL</sequence>
<dbReference type="InParanoid" id="A0A165Q9K6"/>
<dbReference type="InterPro" id="IPR006640">
    <property type="entry name" value="SprT-like_domain"/>
</dbReference>
<dbReference type="EMBL" id="KV425599">
    <property type="protein sequence ID" value="KZT22106.1"/>
    <property type="molecule type" value="Genomic_DNA"/>
</dbReference>
<organism evidence="2 3">
    <name type="scientific">Neolentinus lepideus HHB14362 ss-1</name>
    <dbReference type="NCBI Taxonomy" id="1314782"/>
    <lineage>
        <taxon>Eukaryota</taxon>
        <taxon>Fungi</taxon>
        <taxon>Dikarya</taxon>
        <taxon>Basidiomycota</taxon>
        <taxon>Agaricomycotina</taxon>
        <taxon>Agaricomycetes</taxon>
        <taxon>Gloeophyllales</taxon>
        <taxon>Gloeophyllaceae</taxon>
        <taxon>Neolentinus</taxon>
    </lineage>
</organism>
<dbReference type="PANTHER" id="PTHR23099:SF0">
    <property type="entry name" value="GERM CELL NUCLEAR ACIDIC PROTEIN"/>
    <property type="match status" value="1"/>
</dbReference>
<feature type="domain" description="SprT-like" evidence="1">
    <location>
        <begin position="15"/>
        <end position="173"/>
    </location>
</feature>
<gene>
    <name evidence="2" type="ORF">NEOLEDRAFT_1072350</name>
</gene>
<accession>A0A165Q9K6</accession>
<dbReference type="OrthoDB" id="20772at2759"/>